<geneLocation type="plasmid" evidence="3">
    <name>pb18-1</name>
</geneLocation>
<name>A0A6C0Y6J8_9GAMM</name>
<dbReference type="EMBL" id="CP044456">
    <property type="protein sequence ID" value="QIC71877.1"/>
    <property type="molecule type" value="Genomic_DNA"/>
</dbReference>
<keyword evidence="1" id="KW-1133">Transmembrane helix</keyword>
<keyword evidence="1" id="KW-0812">Transmembrane</keyword>
<evidence type="ECO:0000256" key="1">
    <source>
        <dbReference type="SAM" id="Phobius"/>
    </source>
</evidence>
<evidence type="ECO:0000313" key="2">
    <source>
        <dbReference type="EMBL" id="QIC71877.1"/>
    </source>
</evidence>
<evidence type="ECO:0000313" key="3">
    <source>
        <dbReference type="Proteomes" id="UP000503440"/>
    </source>
</evidence>
<organism evidence="2 3">
    <name type="scientific">Acinetobacter indicus</name>
    <dbReference type="NCBI Taxonomy" id="756892"/>
    <lineage>
        <taxon>Bacteria</taxon>
        <taxon>Pseudomonadati</taxon>
        <taxon>Pseudomonadota</taxon>
        <taxon>Gammaproteobacteria</taxon>
        <taxon>Moraxellales</taxon>
        <taxon>Moraxellaceae</taxon>
        <taxon>Acinetobacter</taxon>
    </lineage>
</organism>
<accession>A0A6C0Y6J8</accession>
<keyword evidence="2" id="KW-0614">Plasmid</keyword>
<dbReference type="Proteomes" id="UP000503440">
    <property type="component" value="Plasmid pB18-1"/>
</dbReference>
<protein>
    <submittedName>
        <fullName evidence="2">Uncharacterized protein</fullName>
    </submittedName>
</protein>
<gene>
    <name evidence="2" type="ORF">FSC09_15925</name>
</gene>
<reference evidence="2 3" key="1">
    <citation type="submission" date="2019-09" db="EMBL/GenBank/DDBJ databases">
        <title>Non-baumannii Acinetobacter spp. carrying blaNDM-1 isolated in China.</title>
        <authorList>
            <person name="Cui C."/>
            <person name="Chen C."/>
            <person name="Sun J."/>
            <person name="Liu Y."/>
        </authorList>
    </citation>
    <scope>NUCLEOTIDE SEQUENCE [LARGE SCALE GENOMIC DNA]</scope>
    <source>
        <strain evidence="2 3">B18</strain>
        <plasmid evidence="3">pb18-1</plasmid>
    </source>
</reference>
<feature type="transmembrane region" description="Helical" evidence="1">
    <location>
        <begin position="20"/>
        <end position="36"/>
    </location>
</feature>
<dbReference type="RefSeq" id="WP_163146536.1">
    <property type="nucleotide sequence ID" value="NZ_CP044456.1"/>
</dbReference>
<sequence>MNETLIAPQPHLLNGIKFKAIGLCSALTVVALLWAYNPNSGLAYKSYWAEIKKSDLDKPASTSHVVILRYYLRKTHADYLEEELNSQPQITNRHLIEYLGKVATIYDEYQIARHPRRGILNPS</sequence>
<proteinExistence type="predicted"/>
<dbReference type="AlphaFoldDB" id="A0A6C0Y6J8"/>
<keyword evidence="1" id="KW-0472">Membrane</keyword>